<evidence type="ECO:0000256" key="5">
    <source>
        <dbReference type="ARBA" id="ARBA00022842"/>
    </source>
</evidence>
<dbReference type="PANTHER" id="PTHR41394">
    <property type="entry name" value="MAGNESIUM TRANSPORTER MGTE"/>
    <property type="match status" value="1"/>
</dbReference>
<accession>A0A518BPR3</accession>
<dbReference type="Pfam" id="PF00571">
    <property type="entry name" value="CBS"/>
    <property type="match status" value="1"/>
</dbReference>
<evidence type="ECO:0000256" key="4">
    <source>
        <dbReference type="ARBA" id="ARBA00022692"/>
    </source>
</evidence>
<dbReference type="Pfam" id="PF01769">
    <property type="entry name" value="MgtE"/>
    <property type="match status" value="1"/>
</dbReference>
<comment type="function">
    <text evidence="9">Acts as a magnesium transporter.</text>
</comment>
<dbReference type="InterPro" id="IPR006668">
    <property type="entry name" value="Mg_transptr_MgtE_intracell_dom"/>
</dbReference>
<dbReference type="GO" id="GO:0005886">
    <property type="term" value="C:plasma membrane"/>
    <property type="evidence" value="ECO:0007669"/>
    <property type="project" value="UniProtKB-SubCell"/>
</dbReference>
<evidence type="ECO:0000256" key="2">
    <source>
        <dbReference type="ARBA" id="ARBA00009749"/>
    </source>
</evidence>
<dbReference type="PROSITE" id="PS51371">
    <property type="entry name" value="CBS"/>
    <property type="match status" value="1"/>
</dbReference>
<proteinExistence type="inferred from homology"/>
<dbReference type="KEGG" id="pbap:Pla133_40860"/>
<evidence type="ECO:0000256" key="7">
    <source>
        <dbReference type="ARBA" id="ARBA00023136"/>
    </source>
</evidence>
<dbReference type="GO" id="GO:0015095">
    <property type="term" value="F:magnesium ion transmembrane transporter activity"/>
    <property type="evidence" value="ECO:0007669"/>
    <property type="project" value="UniProtKB-UniRule"/>
</dbReference>
<dbReference type="SUPFAM" id="SSF161093">
    <property type="entry name" value="MgtE membrane domain-like"/>
    <property type="match status" value="1"/>
</dbReference>
<evidence type="ECO:0000256" key="8">
    <source>
        <dbReference type="PROSITE-ProRule" id="PRU00703"/>
    </source>
</evidence>
<dbReference type="Pfam" id="PF03448">
    <property type="entry name" value="MgtE_N"/>
    <property type="match status" value="1"/>
</dbReference>
<dbReference type="SUPFAM" id="SSF158791">
    <property type="entry name" value="MgtE N-terminal domain-like"/>
    <property type="match status" value="1"/>
</dbReference>
<keyword evidence="9" id="KW-0479">Metal-binding</keyword>
<keyword evidence="4 9" id="KW-0812">Transmembrane</keyword>
<dbReference type="InterPro" id="IPR046342">
    <property type="entry name" value="CBS_dom_sf"/>
</dbReference>
<dbReference type="InterPro" id="IPR006667">
    <property type="entry name" value="SLC41_membr_dom"/>
</dbReference>
<reference evidence="11 12" key="1">
    <citation type="submission" date="2019-02" db="EMBL/GenBank/DDBJ databases">
        <title>Deep-cultivation of Planctomycetes and their phenomic and genomic characterization uncovers novel biology.</title>
        <authorList>
            <person name="Wiegand S."/>
            <person name="Jogler M."/>
            <person name="Boedeker C."/>
            <person name="Pinto D."/>
            <person name="Vollmers J."/>
            <person name="Rivas-Marin E."/>
            <person name="Kohn T."/>
            <person name="Peeters S.H."/>
            <person name="Heuer A."/>
            <person name="Rast P."/>
            <person name="Oberbeckmann S."/>
            <person name="Bunk B."/>
            <person name="Jeske O."/>
            <person name="Meyerdierks A."/>
            <person name="Storesund J.E."/>
            <person name="Kallscheuer N."/>
            <person name="Luecker S."/>
            <person name="Lage O.M."/>
            <person name="Pohl T."/>
            <person name="Merkel B.J."/>
            <person name="Hornburger P."/>
            <person name="Mueller R.-W."/>
            <person name="Bruemmer F."/>
            <person name="Labrenz M."/>
            <person name="Spormann A.M."/>
            <person name="Op den Camp H."/>
            <person name="Overmann J."/>
            <person name="Amann R."/>
            <person name="Jetten M.S.M."/>
            <person name="Mascher T."/>
            <person name="Medema M.H."/>
            <person name="Devos D.P."/>
            <person name="Kaster A.-K."/>
            <person name="Ovreas L."/>
            <person name="Rohde M."/>
            <person name="Galperin M.Y."/>
            <person name="Jogler C."/>
        </authorList>
    </citation>
    <scope>NUCLEOTIDE SEQUENCE [LARGE SCALE GENOMIC DNA]</scope>
    <source>
        <strain evidence="11 12">Pla133</strain>
    </source>
</reference>
<evidence type="ECO:0000313" key="11">
    <source>
        <dbReference type="EMBL" id="QDU68971.1"/>
    </source>
</evidence>
<evidence type="ECO:0000256" key="1">
    <source>
        <dbReference type="ARBA" id="ARBA00004141"/>
    </source>
</evidence>
<keyword evidence="7 9" id="KW-0472">Membrane</keyword>
<keyword evidence="3 9" id="KW-0813">Transport</keyword>
<dbReference type="Proteomes" id="UP000316921">
    <property type="component" value="Chromosome"/>
</dbReference>
<protein>
    <recommendedName>
        <fullName evidence="9">Magnesium transporter MgtE</fullName>
    </recommendedName>
</protein>
<feature type="transmembrane region" description="Helical" evidence="9">
    <location>
        <begin position="421"/>
        <end position="444"/>
    </location>
</feature>
<dbReference type="SUPFAM" id="SSF54631">
    <property type="entry name" value="CBS-domain pair"/>
    <property type="match status" value="1"/>
</dbReference>
<dbReference type="Gene3D" id="1.10.357.20">
    <property type="entry name" value="SLC41 divalent cation transporters, integral membrane domain"/>
    <property type="match status" value="1"/>
</dbReference>
<dbReference type="GO" id="GO:0046872">
    <property type="term" value="F:metal ion binding"/>
    <property type="evidence" value="ECO:0007669"/>
    <property type="project" value="UniProtKB-KW"/>
</dbReference>
<dbReference type="Gene3D" id="1.25.60.10">
    <property type="entry name" value="MgtE N-terminal domain-like"/>
    <property type="match status" value="1"/>
</dbReference>
<gene>
    <name evidence="11" type="primary">mgtE_1</name>
    <name evidence="11" type="ORF">Pla133_40860</name>
</gene>
<comment type="caution">
    <text evidence="9">Lacks conserved residue(s) required for the propagation of feature annotation.</text>
</comment>
<dbReference type="SMART" id="SM00924">
    <property type="entry name" value="MgtE_N"/>
    <property type="match status" value="1"/>
</dbReference>
<feature type="transmembrane region" description="Helical" evidence="9">
    <location>
        <begin position="383"/>
        <end position="409"/>
    </location>
</feature>
<feature type="domain" description="CBS" evidence="10">
    <location>
        <begin position="199"/>
        <end position="255"/>
    </location>
</feature>
<keyword evidence="5 9" id="KW-0460">Magnesium</keyword>
<evidence type="ECO:0000259" key="10">
    <source>
        <dbReference type="PROSITE" id="PS51371"/>
    </source>
</evidence>
<dbReference type="RefSeq" id="WP_145068450.1">
    <property type="nucleotide sequence ID" value="NZ_CP036287.1"/>
</dbReference>
<dbReference type="SMART" id="SM00116">
    <property type="entry name" value="CBS"/>
    <property type="match status" value="2"/>
</dbReference>
<dbReference type="EMBL" id="CP036287">
    <property type="protein sequence ID" value="QDU68971.1"/>
    <property type="molecule type" value="Genomic_DNA"/>
</dbReference>
<evidence type="ECO:0000256" key="3">
    <source>
        <dbReference type="ARBA" id="ARBA00022448"/>
    </source>
</evidence>
<dbReference type="Gene3D" id="3.10.580.10">
    <property type="entry name" value="CBS-domain"/>
    <property type="match status" value="1"/>
</dbReference>
<comment type="subcellular location">
    <subcellularLocation>
        <location evidence="9">Cell membrane</location>
        <topology evidence="9">Multi-pass membrane protein</topology>
    </subcellularLocation>
    <subcellularLocation>
        <location evidence="1">Membrane</location>
        <topology evidence="1">Multi-pass membrane protein</topology>
    </subcellularLocation>
</comment>
<dbReference type="NCBIfam" id="TIGR00400">
    <property type="entry name" value="mgtE"/>
    <property type="match status" value="1"/>
</dbReference>
<keyword evidence="12" id="KW-1185">Reference proteome</keyword>
<feature type="transmembrane region" description="Helical" evidence="9">
    <location>
        <begin position="356"/>
        <end position="377"/>
    </location>
</feature>
<evidence type="ECO:0000256" key="6">
    <source>
        <dbReference type="ARBA" id="ARBA00022989"/>
    </source>
</evidence>
<dbReference type="InterPro" id="IPR000644">
    <property type="entry name" value="CBS_dom"/>
</dbReference>
<evidence type="ECO:0000256" key="9">
    <source>
        <dbReference type="RuleBase" id="RU362011"/>
    </source>
</evidence>
<dbReference type="AlphaFoldDB" id="A0A518BPR3"/>
<comment type="subunit">
    <text evidence="9">Homodimer.</text>
</comment>
<dbReference type="InterPro" id="IPR036739">
    <property type="entry name" value="SLC41_membr_dom_sf"/>
</dbReference>
<keyword evidence="9" id="KW-1003">Cell membrane</keyword>
<sequence length="448" mass="47690">MTEVVDLRDLLRAGDGAACAEWLKATPSLDTVRVLARLSDDEREGLLNLLEPAAAAEVLESLPEPQALEALESLEPSAAARILEELSSDEQADLIGELDAGDAEAILVELGQEEAESVRRLAAYEDDQAGGLMVTEFLAYPGTHDVAAVLVDLAERAEDLVGSGFHRAFVVDDEWKLIGSFLLRDLVLTPRRRRLVDLMQPDFPSVTDVSDIAELAPLFRETDYSALPVVDDRGRLIGVVKSDDLERAMVEESDETYRASQGIVGGEELRSMPLAVRSRRRLAWLSTNVLLNIAAACVIAAHQDTLEAVIALAVFLPIISDMSGCSGNQAVAVSMREMSLGILRPSDALSVLGKELSVGLVNGVVLGVMVGSAAWIWKGNPYLGLVVGGALTANTLVAVAIGGTVPLLLRRFGMDPALASGPILTTLTDMCGFLLVLGTASALLSRLT</sequence>
<name>A0A518BPR3_9BACT</name>
<dbReference type="InterPro" id="IPR006669">
    <property type="entry name" value="MgtE_transporter"/>
</dbReference>
<organism evidence="11 12">
    <name type="scientific">Engelhardtia mirabilis</name>
    <dbReference type="NCBI Taxonomy" id="2528011"/>
    <lineage>
        <taxon>Bacteria</taxon>
        <taxon>Pseudomonadati</taxon>
        <taxon>Planctomycetota</taxon>
        <taxon>Planctomycetia</taxon>
        <taxon>Planctomycetia incertae sedis</taxon>
        <taxon>Engelhardtia</taxon>
    </lineage>
</organism>
<dbReference type="InterPro" id="IPR038076">
    <property type="entry name" value="MgtE_N_sf"/>
</dbReference>
<keyword evidence="6 9" id="KW-1133">Transmembrane helix</keyword>
<evidence type="ECO:0000313" key="12">
    <source>
        <dbReference type="Proteomes" id="UP000316921"/>
    </source>
</evidence>
<dbReference type="PANTHER" id="PTHR41394:SF5">
    <property type="entry name" value="SLC41A_MGTE INTEGRAL MEMBRANE DOMAIN-CONTAINING PROTEIN"/>
    <property type="match status" value="1"/>
</dbReference>
<comment type="similarity">
    <text evidence="2 9">Belongs to the SLC41A transporter family.</text>
</comment>
<dbReference type="CDD" id="cd04606">
    <property type="entry name" value="CBS_pair_Mg_transporter"/>
    <property type="match status" value="1"/>
</dbReference>
<keyword evidence="8" id="KW-0129">CBS domain</keyword>